<comment type="caution">
    <text evidence="2">The sequence shown here is derived from an EMBL/GenBank/DDBJ whole genome shotgun (WGS) entry which is preliminary data.</text>
</comment>
<accession>A0A0F9H2Z0</accession>
<name>A0A0F9H2Z0_9ZZZZ</name>
<evidence type="ECO:0000313" key="1">
    <source>
        <dbReference type="EMBL" id="KKL80958.1"/>
    </source>
</evidence>
<evidence type="ECO:0000313" key="2">
    <source>
        <dbReference type="EMBL" id="KKM05405.1"/>
    </source>
</evidence>
<dbReference type="AlphaFoldDB" id="A0A0F9H2Z0"/>
<dbReference type="EMBL" id="LAZR01022702">
    <property type="protein sequence ID" value="KKL80958.1"/>
    <property type="molecule type" value="Genomic_DNA"/>
</dbReference>
<proteinExistence type="predicted"/>
<reference evidence="2" key="1">
    <citation type="journal article" date="2015" name="Nature">
        <title>Complex archaea that bridge the gap between prokaryotes and eukaryotes.</title>
        <authorList>
            <person name="Spang A."/>
            <person name="Saw J.H."/>
            <person name="Jorgensen S.L."/>
            <person name="Zaremba-Niedzwiedzka K."/>
            <person name="Martijn J."/>
            <person name="Lind A.E."/>
            <person name="van Eijk R."/>
            <person name="Schleper C."/>
            <person name="Guy L."/>
            <person name="Ettema T.J."/>
        </authorList>
    </citation>
    <scope>NUCLEOTIDE SEQUENCE</scope>
</reference>
<protein>
    <submittedName>
        <fullName evidence="2">Uncharacterized protein</fullName>
    </submittedName>
</protein>
<gene>
    <name evidence="2" type="ORF">LCGC14_1754490</name>
    <name evidence="1" type="ORF">LCGC14_1999520</name>
</gene>
<dbReference type="EMBL" id="LAZR01016234">
    <property type="protein sequence ID" value="KKM05405.1"/>
    <property type="molecule type" value="Genomic_DNA"/>
</dbReference>
<sequence>MKYTHRHALGHCWIFSFHSWYLWWFPIHLHRGRLDHPDKTSHVEQMGKRHWVVWAFSLRLDIVWNGAPKEVWYE</sequence>
<organism evidence="2">
    <name type="scientific">marine sediment metagenome</name>
    <dbReference type="NCBI Taxonomy" id="412755"/>
    <lineage>
        <taxon>unclassified sequences</taxon>
        <taxon>metagenomes</taxon>
        <taxon>ecological metagenomes</taxon>
    </lineage>
</organism>